<evidence type="ECO:0000313" key="1">
    <source>
        <dbReference type="EMBL" id="MBO1916097.1"/>
    </source>
</evidence>
<comment type="caution">
    <text evidence="1">The sequence shown here is derived from an EMBL/GenBank/DDBJ whole genome shotgun (WGS) entry which is preliminary data.</text>
</comment>
<reference evidence="1" key="1">
    <citation type="submission" date="2021-03" db="EMBL/GenBank/DDBJ databases">
        <title>Molecular epidemiology and mechanisms of colistin and carbapenem resistance in Enterobacteriaceae from clinical isolates, the environment and porcine samples in Pretoria, South Africa.</title>
        <authorList>
            <person name="Bogoshi D."/>
            <person name="Mbelle N.M."/>
            <person name="Naidoo V."/>
            <person name="Osei Sekyere J."/>
        </authorList>
    </citation>
    <scope>NUCLEOTIDE SEQUENCE</scope>
    <source>
        <strain evidence="1">C052</strain>
    </source>
</reference>
<evidence type="ECO:0000313" key="2">
    <source>
        <dbReference type="Proteomes" id="UP000664477"/>
    </source>
</evidence>
<dbReference type="AlphaFoldDB" id="A0A939NFB4"/>
<organism evidence="1 2">
    <name type="scientific">Providencia rettgeri</name>
    <dbReference type="NCBI Taxonomy" id="587"/>
    <lineage>
        <taxon>Bacteria</taxon>
        <taxon>Pseudomonadati</taxon>
        <taxon>Pseudomonadota</taxon>
        <taxon>Gammaproteobacteria</taxon>
        <taxon>Enterobacterales</taxon>
        <taxon>Morganellaceae</taxon>
        <taxon>Providencia</taxon>
    </lineage>
</organism>
<sequence>MKAKPKKSGRFIWQSLLLLVTAGFLFNREEVEVFQTVDVTRGDLDKQVLATGNLTLYVKSMGAQVVGNYKPCMSKRVIMLKR</sequence>
<accession>A0A939NFB4</accession>
<dbReference type="Proteomes" id="UP000664477">
    <property type="component" value="Unassembled WGS sequence"/>
</dbReference>
<name>A0A939NFB4_PRORE</name>
<proteinExistence type="predicted"/>
<gene>
    <name evidence="1" type="ORF">J4727_07925</name>
</gene>
<protein>
    <submittedName>
        <fullName evidence="1">Uncharacterized protein</fullName>
    </submittedName>
</protein>
<dbReference type="EMBL" id="JAGETQ010000031">
    <property type="protein sequence ID" value="MBO1916097.1"/>
    <property type="molecule type" value="Genomic_DNA"/>
</dbReference>